<dbReference type="Proteomes" id="UP000291343">
    <property type="component" value="Unassembled WGS sequence"/>
</dbReference>
<dbReference type="InterPro" id="IPR036971">
    <property type="entry name" value="PDEase_catalytic_dom_sf"/>
</dbReference>
<dbReference type="AlphaFoldDB" id="A0A482WGL1"/>
<feature type="region of interest" description="Disordered" evidence="9">
    <location>
        <begin position="853"/>
        <end position="938"/>
    </location>
</feature>
<comment type="cofactor">
    <cofactor evidence="8">
        <name>a divalent metal cation</name>
        <dbReference type="ChEBI" id="CHEBI:60240"/>
    </cofactor>
    <text evidence="8">Binds 2 divalent metal cations per subunit. Site 1 may preferentially bind zinc ions, while site 2 has a preference for magnesium and/or manganese ions.</text>
</comment>
<dbReference type="FunFam" id="1.10.1300.10:FF:000004">
    <property type="entry name" value="Phosphodiesterase"/>
    <property type="match status" value="1"/>
</dbReference>
<dbReference type="OrthoDB" id="189220at2759"/>
<feature type="region of interest" description="Disordered" evidence="9">
    <location>
        <begin position="590"/>
        <end position="615"/>
    </location>
</feature>
<dbReference type="SUPFAM" id="SSF109604">
    <property type="entry name" value="HD-domain/PDEase-like"/>
    <property type="match status" value="1"/>
</dbReference>
<dbReference type="PROSITE" id="PS51845">
    <property type="entry name" value="PDEASE_I_2"/>
    <property type="match status" value="1"/>
</dbReference>
<proteinExistence type="inferred from homology"/>
<keyword evidence="4 8" id="KW-0378">Hydrolase</keyword>
<feature type="binding site" evidence="7">
    <location>
        <position position="272"/>
    </location>
    <ligand>
        <name>Zn(2+)</name>
        <dbReference type="ChEBI" id="CHEBI:29105"/>
        <label>2</label>
    </ligand>
</feature>
<dbReference type="CDD" id="cd00077">
    <property type="entry name" value="HDc"/>
    <property type="match status" value="1"/>
</dbReference>
<feature type="binding site" evidence="7">
    <location>
        <position position="271"/>
    </location>
    <ligand>
        <name>Zn(2+)</name>
        <dbReference type="ChEBI" id="CHEBI:29105"/>
        <label>1</label>
    </ligand>
</feature>
<evidence type="ECO:0000256" key="9">
    <source>
        <dbReference type="SAM" id="MobiDB-lite"/>
    </source>
</evidence>
<dbReference type="Pfam" id="PF00233">
    <property type="entry name" value="PDEase_I"/>
    <property type="match status" value="1"/>
</dbReference>
<feature type="region of interest" description="Disordered" evidence="9">
    <location>
        <begin position="492"/>
        <end position="516"/>
    </location>
</feature>
<dbReference type="SMART" id="SM00471">
    <property type="entry name" value="HDc"/>
    <property type="match status" value="1"/>
</dbReference>
<dbReference type="EC" id="3.1.4.-" evidence="8"/>
<reference evidence="11 12" key="1">
    <citation type="journal article" date="2017" name="Gigascience">
        <title>Genome sequence of the small brown planthopper, Laodelphax striatellus.</title>
        <authorList>
            <person name="Zhu J."/>
            <person name="Jiang F."/>
            <person name="Wang X."/>
            <person name="Yang P."/>
            <person name="Bao Y."/>
            <person name="Zhao W."/>
            <person name="Wang W."/>
            <person name="Lu H."/>
            <person name="Wang Q."/>
            <person name="Cui N."/>
            <person name="Li J."/>
            <person name="Chen X."/>
            <person name="Luo L."/>
            <person name="Yu J."/>
            <person name="Kang L."/>
            <person name="Cui F."/>
        </authorList>
    </citation>
    <scope>NUCLEOTIDE SEQUENCE [LARGE SCALE GENOMIC DNA]</scope>
    <source>
        <strain evidence="11">Lst14</strain>
    </source>
</reference>
<evidence type="ECO:0000256" key="1">
    <source>
        <dbReference type="ARBA" id="ARBA00000621"/>
    </source>
</evidence>
<dbReference type="PROSITE" id="PS00126">
    <property type="entry name" value="PDEASE_I_1"/>
    <property type="match status" value="1"/>
</dbReference>
<comment type="caution">
    <text evidence="11">The sequence shown here is derived from an EMBL/GenBank/DDBJ whole genome shotgun (WGS) entry which is preliminary data.</text>
</comment>
<evidence type="ECO:0000259" key="10">
    <source>
        <dbReference type="PROSITE" id="PS51845"/>
    </source>
</evidence>
<dbReference type="InterPro" id="IPR023174">
    <property type="entry name" value="PDEase_CS"/>
</dbReference>
<feature type="domain" description="PDEase" evidence="10">
    <location>
        <begin position="155"/>
        <end position="483"/>
    </location>
</feature>
<evidence type="ECO:0000256" key="5">
    <source>
        <dbReference type="ARBA" id="ARBA00061458"/>
    </source>
</evidence>
<dbReference type="SMR" id="A0A482WGL1"/>
<organism evidence="11 12">
    <name type="scientific">Laodelphax striatellus</name>
    <name type="common">Small brown planthopper</name>
    <name type="synonym">Delphax striatella</name>
    <dbReference type="NCBI Taxonomy" id="195883"/>
    <lineage>
        <taxon>Eukaryota</taxon>
        <taxon>Metazoa</taxon>
        <taxon>Ecdysozoa</taxon>
        <taxon>Arthropoda</taxon>
        <taxon>Hexapoda</taxon>
        <taxon>Insecta</taxon>
        <taxon>Pterygota</taxon>
        <taxon>Neoptera</taxon>
        <taxon>Paraneoptera</taxon>
        <taxon>Hemiptera</taxon>
        <taxon>Auchenorrhyncha</taxon>
        <taxon>Fulgoroidea</taxon>
        <taxon>Delphacidae</taxon>
        <taxon>Criomorphinae</taxon>
        <taxon>Laodelphax</taxon>
    </lineage>
</organism>
<accession>A0A482WGL1</accession>
<feature type="compositionally biased region" description="Gly residues" evidence="9">
    <location>
        <begin position="868"/>
        <end position="879"/>
    </location>
</feature>
<dbReference type="InParanoid" id="A0A482WGL1"/>
<feature type="binding site" evidence="7">
    <location>
        <position position="381"/>
    </location>
    <ligand>
        <name>Zn(2+)</name>
        <dbReference type="ChEBI" id="CHEBI:29105"/>
        <label>1</label>
    </ligand>
</feature>
<feature type="region of interest" description="Disordered" evidence="9">
    <location>
        <begin position="759"/>
        <end position="785"/>
    </location>
</feature>
<feature type="binding site" evidence="7">
    <location>
        <position position="235"/>
    </location>
    <ligand>
        <name>Zn(2+)</name>
        <dbReference type="ChEBI" id="CHEBI:29105"/>
        <label>1</label>
    </ligand>
</feature>
<feature type="active site" description="Proton donor" evidence="6">
    <location>
        <position position="231"/>
    </location>
</feature>
<gene>
    <name evidence="11" type="ORF">LSTR_LSTR001820</name>
</gene>
<dbReference type="InterPro" id="IPR002073">
    <property type="entry name" value="PDEase_catalytic_dom"/>
</dbReference>
<keyword evidence="3 7" id="KW-0479">Metal-binding</keyword>
<feature type="compositionally biased region" description="Basic residues" evidence="9">
    <location>
        <begin position="886"/>
        <end position="895"/>
    </location>
</feature>
<feature type="binding site" evidence="7">
    <location>
        <position position="272"/>
    </location>
    <ligand>
        <name>Zn(2+)</name>
        <dbReference type="ChEBI" id="CHEBI:29105"/>
        <label>1</label>
    </ligand>
</feature>
<evidence type="ECO:0000313" key="11">
    <source>
        <dbReference type="EMBL" id="RZF32356.1"/>
    </source>
</evidence>
<dbReference type="InterPro" id="IPR003607">
    <property type="entry name" value="HD/PDEase_dom"/>
</dbReference>
<comment type="pathway">
    <text evidence="2">Purine metabolism; 3',5'-cyclic AMP degradation; AMP from 3',5'-cyclic AMP: step 1/1.</text>
</comment>
<sequence>MSRVKNSECLCVGRPKSKGIRCVLADGGREEQEEEEERAYTDYISPSYCWNDIVYKYIVQGYLNYIQRGSISVETSGPHTVLIRIPDPVTAAGGEVGGGGVGGVVLDRRRLSESEWVLLEAIDCRPRTGRFLTMHKRRRKRLTTRQLSQDAPALLDDIHHGLVQCVLDRVWQWPFNAFTLDTVTGGRSLPVLCVHLFHWYGLVDHFNLDVVRVWKLFSLVEEGYHSTNPYHNSIHATDVTQAMHCFLQEEKIRKHLTPLETMASLIAAVTHDLDHPGVNQPFLIATSNHLAALYENTSVLENHHWRSAIGCLLESSLAAQLESSIRPELEQQISSLILATDITRQQEFLTKFKRYLDHDELDMSRAEDRHFILQIALKCADISNPCRPWEVSRKWSQKVCEEFFRQGDYERQLNLPVTSLCFFRFVVAPLFEEWHRFLGTGLSDSMMAHLKGNQAKWESLLQQELAEETKTEISEAEEIPEEEVSLQVSLAPRTVEEEENGDLRRGSLDEERSSEHSSSCLLQVDARVGRRHSMPLSVMRMPTIQLPCTIMRRESLPVADNRRRMTLGPILHLEEDEEELQQLSSLRSSCSSGGFQRSSDGCGAGSGTDERPVSAENLLPEPSIASITTSKEATRLQSVLHAGTSLAPPSRLPLTRQQTFPPIQPYVRQRYMSTTGEMIINDSSTSSSSKSSVSRTSETGAALSRTSETGSAALRTSETGMKRDMAADIMDKPKLAKLARSAGQKENVDPRKDAFDLGDALAGVSGGKSRRSIPQSLSRRRGSAPVVRQQEELALQALQLTSGRRGSVPSDAALGAARTSVLKPLGLKENSSCLSMPRRSSLPYDLARHMHNPSSFPAGLPTGLDSENGGGGGGGGGGKSRSSVARSKKVLKRRSFGGPETSTAWPPDHMTRRGSLPVEAIAGTSSGNGNGRGGGALL</sequence>
<evidence type="ECO:0000313" key="12">
    <source>
        <dbReference type="Proteomes" id="UP000291343"/>
    </source>
</evidence>
<evidence type="ECO:0000256" key="2">
    <source>
        <dbReference type="ARBA" id="ARBA00004703"/>
    </source>
</evidence>
<feature type="compositionally biased region" description="Gly residues" evidence="9">
    <location>
        <begin position="926"/>
        <end position="938"/>
    </location>
</feature>
<dbReference type="Gene3D" id="1.10.1300.10">
    <property type="entry name" value="3'5'-cyclic nucleotide phosphodiesterase, catalytic domain"/>
    <property type="match status" value="1"/>
</dbReference>
<dbReference type="PANTHER" id="PTHR11347">
    <property type="entry name" value="CYCLIC NUCLEOTIDE PHOSPHODIESTERASE"/>
    <property type="match status" value="1"/>
</dbReference>
<name>A0A482WGL1_LAOST</name>
<comment type="catalytic activity">
    <reaction evidence="1">
        <text>3',5'-cyclic AMP + H2O = AMP + H(+)</text>
        <dbReference type="Rhea" id="RHEA:25277"/>
        <dbReference type="ChEBI" id="CHEBI:15377"/>
        <dbReference type="ChEBI" id="CHEBI:15378"/>
        <dbReference type="ChEBI" id="CHEBI:58165"/>
        <dbReference type="ChEBI" id="CHEBI:456215"/>
        <dbReference type="EC" id="3.1.4.53"/>
    </reaction>
</comment>
<feature type="compositionally biased region" description="Basic and acidic residues" evidence="9">
    <location>
        <begin position="501"/>
        <end position="515"/>
    </location>
</feature>
<dbReference type="EMBL" id="QKKF02037264">
    <property type="protein sequence ID" value="RZF32356.1"/>
    <property type="molecule type" value="Genomic_DNA"/>
</dbReference>
<feature type="region of interest" description="Disordered" evidence="9">
    <location>
        <begin position="680"/>
        <end position="728"/>
    </location>
</feature>
<feature type="compositionally biased region" description="Low complexity" evidence="9">
    <location>
        <begin position="590"/>
        <end position="599"/>
    </location>
</feature>
<dbReference type="STRING" id="195883.A0A482WGL1"/>
<evidence type="ECO:0000256" key="8">
    <source>
        <dbReference type="RuleBase" id="RU363067"/>
    </source>
</evidence>
<feature type="compositionally biased region" description="Low complexity" evidence="9">
    <location>
        <begin position="683"/>
        <end position="699"/>
    </location>
</feature>
<dbReference type="GO" id="GO:0007165">
    <property type="term" value="P:signal transduction"/>
    <property type="evidence" value="ECO:0007669"/>
    <property type="project" value="InterPro"/>
</dbReference>
<evidence type="ECO:0000256" key="3">
    <source>
        <dbReference type="ARBA" id="ARBA00022723"/>
    </source>
</evidence>
<feature type="compositionally biased region" description="Polar residues" evidence="9">
    <location>
        <begin position="704"/>
        <end position="719"/>
    </location>
</feature>
<dbReference type="PRINTS" id="PR00387">
    <property type="entry name" value="PDIESTERASE1"/>
</dbReference>
<dbReference type="InterPro" id="IPR023088">
    <property type="entry name" value="PDEase"/>
</dbReference>
<comment type="similarity">
    <text evidence="5">Belongs to the cyclic nucleotide phosphodiesterase family. PDE7 subfamily.</text>
</comment>
<protein>
    <recommendedName>
        <fullName evidence="8">Phosphodiesterase</fullName>
        <ecNumber evidence="8">3.1.4.-</ecNumber>
    </recommendedName>
</protein>
<dbReference type="GO" id="GO:0046872">
    <property type="term" value="F:metal ion binding"/>
    <property type="evidence" value="ECO:0007669"/>
    <property type="project" value="UniProtKB-KW"/>
</dbReference>
<evidence type="ECO:0000256" key="6">
    <source>
        <dbReference type="PIRSR" id="PIRSR623088-1"/>
    </source>
</evidence>
<evidence type="ECO:0000256" key="7">
    <source>
        <dbReference type="PIRSR" id="PIRSR623088-3"/>
    </source>
</evidence>
<keyword evidence="12" id="KW-1185">Reference proteome</keyword>
<evidence type="ECO:0000256" key="4">
    <source>
        <dbReference type="ARBA" id="ARBA00022801"/>
    </source>
</evidence>
<dbReference type="GO" id="GO:0004115">
    <property type="term" value="F:3',5'-cyclic-AMP phosphodiesterase activity"/>
    <property type="evidence" value="ECO:0007669"/>
    <property type="project" value="UniProtKB-EC"/>
</dbReference>